<feature type="region of interest" description="Disordered" evidence="1">
    <location>
        <begin position="33"/>
        <end position="54"/>
    </location>
</feature>
<evidence type="ECO:0000313" key="2">
    <source>
        <dbReference type="EMBL" id="BCI54991.1"/>
    </source>
</evidence>
<protein>
    <recommendedName>
        <fullName evidence="4">HNH endonuclease</fullName>
    </recommendedName>
</protein>
<gene>
    <name evidence="2" type="ORF">NIIDNTM18_42690</name>
</gene>
<name>A0A6S6PB91_9MYCO</name>
<evidence type="ECO:0008006" key="4">
    <source>
        <dbReference type="Google" id="ProtNLM"/>
    </source>
</evidence>
<reference evidence="2 3" key="1">
    <citation type="submission" date="2020-07" db="EMBL/GenBank/DDBJ databases">
        <title>Complete genome sequence of Mycolicibacterium litorale like strain isolated from cardiac implantable electronic device infection.</title>
        <authorList>
            <person name="Fukano H."/>
            <person name="Miyama H."/>
            <person name="Hoshino Y."/>
        </authorList>
    </citation>
    <scope>NUCLEOTIDE SEQUENCE [LARGE SCALE GENOMIC DNA]</scope>
    <source>
        <strain evidence="2 3">NIIDNTM18</strain>
    </source>
</reference>
<dbReference type="AlphaFoldDB" id="A0A6S6PB91"/>
<accession>A0A6S6PB91</accession>
<organism evidence="2 3">
    <name type="scientific">Mycolicibacterium litorale</name>
    <dbReference type="NCBI Taxonomy" id="758802"/>
    <lineage>
        <taxon>Bacteria</taxon>
        <taxon>Bacillati</taxon>
        <taxon>Actinomycetota</taxon>
        <taxon>Actinomycetes</taxon>
        <taxon>Mycobacteriales</taxon>
        <taxon>Mycobacteriaceae</taxon>
        <taxon>Mycolicibacterium</taxon>
    </lineage>
</organism>
<dbReference type="EMBL" id="AP023287">
    <property type="protein sequence ID" value="BCI54991.1"/>
    <property type="molecule type" value="Genomic_DNA"/>
</dbReference>
<evidence type="ECO:0000313" key="3">
    <source>
        <dbReference type="Proteomes" id="UP000515734"/>
    </source>
</evidence>
<sequence length="115" mass="12889">MSRRNTGFPDAVRQVIVARSAGRCEKCGEAWAEAHHHRRPRGAGGSRRADTNTPVNALALDNRCHEWIESHRTEALENGWLVRQSASPADVPVLYRGRMAWLRDDGGVEYLEEVA</sequence>
<evidence type="ECO:0000256" key="1">
    <source>
        <dbReference type="SAM" id="MobiDB-lite"/>
    </source>
</evidence>
<dbReference type="Proteomes" id="UP000515734">
    <property type="component" value="Chromosome"/>
</dbReference>
<proteinExistence type="predicted"/>